<comment type="similarity">
    <text evidence="2">Belongs to the TMEM59 family.</text>
</comment>
<dbReference type="AlphaFoldDB" id="A0AAN9B770"/>
<comment type="caution">
    <text evidence="11">The sequence shown here is derived from an EMBL/GenBank/DDBJ whole genome shotgun (WGS) entry which is preliminary data.</text>
</comment>
<protein>
    <recommendedName>
        <fullName evidence="13">Transmembrane protein 59-like</fullName>
    </recommendedName>
</protein>
<dbReference type="GO" id="GO:0000139">
    <property type="term" value="C:Golgi membrane"/>
    <property type="evidence" value="ECO:0007669"/>
    <property type="project" value="UniProtKB-SubCell"/>
</dbReference>
<evidence type="ECO:0000256" key="5">
    <source>
        <dbReference type="ARBA" id="ARBA00022989"/>
    </source>
</evidence>
<feature type="signal peptide" evidence="10">
    <location>
        <begin position="1"/>
        <end position="20"/>
    </location>
</feature>
<dbReference type="EMBL" id="JBAMIC010000011">
    <property type="protein sequence ID" value="KAK7100162.1"/>
    <property type="molecule type" value="Genomic_DNA"/>
</dbReference>
<dbReference type="PANTHER" id="PTHR28652:SF2">
    <property type="entry name" value="TRANSMEMBRANE PROTEIN 59-LIKE PROTEIN"/>
    <property type="match status" value="1"/>
</dbReference>
<organism evidence="11 12">
    <name type="scientific">Littorina saxatilis</name>
    <dbReference type="NCBI Taxonomy" id="31220"/>
    <lineage>
        <taxon>Eukaryota</taxon>
        <taxon>Metazoa</taxon>
        <taxon>Spiralia</taxon>
        <taxon>Lophotrochozoa</taxon>
        <taxon>Mollusca</taxon>
        <taxon>Gastropoda</taxon>
        <taxon>Caenogastropoda</taxon>
        <taxon>Littorinimorpha</taxon>
        <taxon>Littorinoidea</taxon>
        <taxon>Littorinidae</taxon>
        <taxon>Littorina</taxon>
    </lineage>
</organism>
<evidence type="ECO:0000256" key="7">
    <source>
        <dbReference type="ARBA" id="ARBA00023136"/>
    </source>
</evidence>
<evidence type="ECO:0000256" key="3">
    <source>
        <dbReference type="ARBA" id="ARBA00022692"/>
    </source>
</evidence>
<keyword evidence="8" id="KW-0325">Glycoprotein</keyword>
<evidence type="ECO:0000256" key="6">
    <source>
        <dbReference type="ARBA" id="ARBA00023034"/>
    </source>
</evidence>
<dbReference type="Proteomes" id="UP001374579">
    <property type="component" value="Unassembled WGS sequence"/>
</dbReference>
<evidence type="ECO:0008006" key="13">
    <source>
        <dbReference type="Google" id="ProtNLM"/>
    </source>
</evidence>
<proteinExistence type="inferred from homology"/>
<evidence type="ECO:0000313" key="12">
    <source>
        <dbReference type="Proteomes" id="UP001374579"/>
    </source>
</evidence>
<evidence type="ECO:0000256" key="8">
    <source>
        <dbReference type="ARBA" id="ARBA00023180"/>
    </source>
</evidence>
<comment type="subcellular location">
    <subcellularLocation>
        <location evidence="1">Golgi apparatus membrane</location>
        <topology evidence="1">Single-pass type I membrane protein</topology>
    </subcellularLocation>
</comment>
<evidence type="ECO:0000256" key="1">
    <source>
        <dbReference type="ARBA" id="ARBA00004614"/>
    </source>
</evidence>
<keyword evidence="5 9" id="KW-1133">Transmembrane helix</keyword>
<dbReference type="InterPro" id="IPR022065">
    <property type="entry name" value="Uncharacterised_TMEM59"/>
</dbReference>
<evidence type="ECO:0000256" key="2">
    <source>
        <dbReference type="ARBA" id="ARBA00009643"/>
    </source>
</evidence>
<dbReference type="Pfam" id="PF12280">
    <property type="entry name" value="BSMAP"/>
    <property type="match status" value="1"/>
</dbReference>
<reference evidence="11 12" key="1">
    <citation type="submission" date="2024-02" db="EMBL/GenBank/DDBJ databases">
        <title>Chromosome-scale genome assembly of the rough periwinkle Littorina saxatilis.</title>
        <authorList>
            <person name="De Jode A."/>
            <person name="Faria R."/>
            <person name="Formenti G."/>
            <person name="Sims Y."/>
            <person name="Smith T.P."/>
            <person name="Tracey A."/>
            <person name="Wood J.M.D."/>
            <person name="Zagrodzka Z.B."/>
            <person name="Johannesson K."/>
            <person name="Butlin R.K."/>
            <person name="Leder E.H."/>
        </authorList>
    </citation>
    <scope>NUCLEOTIDE SEQUENCE [LARGE SCALE GENOMIC DNA]</scope>
    <source>
        <strain evidence="11">Snail1</strain>
        <tissue evidence="11">Muscle</tissue>
    </source>
</reference>
<keyword evidence="3 9" id="KW-0812">Transmembrane</keyword>
<evidence type="ECO:0000256" key="9">
    <source>
        <dbReference type="SAM" id="Phobius"/>
    </source>
</evidence>
<keyword evidence="4 10" id="KW-0732">Signal</keyword>
<evidence type="ECO:0000256" key="10">
    <source>
        <dbReference type="SAM" id="SignalP"/>
    </source>
</evidence>
<name>A0AAN9B770_9CAEN</name>
<keyword evidence="7 9" id="KW-0472">Membrane</keyword>
<feature type="transmembrane region" description="Helical" evidence="9">
    <location>
        <begin position="251"/>
        <end position="272"/>
    </location>
</feature>
<gene>
    <name evidence="11" type="ORF">V1264_023153</name>
</gene>
<keyword evidence="12" id="KW-1185">Reference proteome</keyword>
<evidence type="ECO:0000256" key="4">
    <source>
        <dbReference type="ARBA" id="ARBA00022729"/>
    </source>
</evidence>
<feature type="chain" id="PRO_5043044881" description="Transmembrane protein 59-like" evidence="10">
    <location>
        <begin position="21"/>
        <end position="321"/>
    </location>
</feature>
<keyword evidence="6" id="KW-0333">Golgi apparatus</keyword>
<dbReference type="PANTHER" id="PTHR28652">
    <property type="entry name" value="TRANSMEMBRANE PROTEIN 59-LIKE PROTEIN"/>
    <property type="match status" value="1"/>
</dbReference>
<accession>A0AAN9B770</accession>
<evidence type="ECO:0000313" key="11">
    <source>
        <dbReference type="EMBL" id="KAK7100162.1"/>
    </source>
</evidence>
<sequence length="321" mass="35840">MAALQNILLLVVVAFGLCYASSVFDRVIDGVDSCRETCDKTYSAHTYEHGDQADSCRRGCRFYAIMSFINNHNDENTSMTDCVSSCEEAYGNTTGEDSACKMGCNNQRHVPTPKHGSDQDEPSVHVLYPLMYMHGVYSNMIDKVYHHMEVSWSLFLQADNGQLVVVRSAPHAVEFVPSELEDIPDSLPWMDDKTSTYMETNIASQDNSATPLLNFGASQMGAARNEEGLRLNVDDAARSDWLTCVARKTGIARIILCFLILSTAIVMIWFCLTAAATAPEQHLSINGDLEYLREKDSFKLLHPQARVEARPLPVKIRVERI</sequence>